<dbReference type="GO" id="GO:0008840">
    <property type="term" value="F:4-hydroxy-tetrahydrodipicolinate synthase activity"/>
    <property type="evidence" value="ECO:0007669"/>
    <property type="project" value="TreeGrafter"/>
</dbReference>
<keyword evidence="1 2" id="KW-0456">Lyase</keyword>
<evidence type="ECO:0000256" key="2">
    <source>
        <dbReference type="PIRNR" id="PIRNR001365"/>
    </source>
</evidence>
<organism evidence="5 6">
    <name type="scientific">Rubrobacter xylanophilus</name>
    <dbReference type="NCBI Taxonomy" id="49319"/>
    <lineage>
        <taxon>Bacteria</taxon>
        <taxon>Bacillati</taxon>
        <taxon>Actinomycetota</taxon>
        <taxon>Rubrobacteria</taxon>
        <taxon>Rubrobacterales</taxon>
        <taxon>Rubrobacteraceae</taxon>
        <taxon>Rubrobacter</taxon>
    </lineage>
</organism>
<evidence type="ECO:0000313" key="6">
    <source>
        <dbReference type="Proteomes" id="UP000318065"/>
    </source>
</evidence>
<dbReference type="PIRSF" id="PIRSF001365">
    <property type="entry name" value="DHDPS"/>
    <property type="match status" value="1"/>
</dbReference>
<comment type="similarity">
    <text evidence="2">Belongs to the DapA family.</text>
</comment>
<dbReference type="OrthoDB" id="9778880at2"/>
<dbReference type="PANTHER" id="PTHR12128:SF67">
    <property type="entry name" value="BLR3884 PROTEIN"/>
    <property type="match status" value="1"/>
</dbReference>
<dbReference type="AlphaFoldDB" id="A0A510HII0"/>
<dbReference type="EMBL" id="AP019791">
    <property type="protein sequence ID" value="BBL79790.1"/>
    <property type="molecule type" value="Genomic_DNA"/>
</dbReference>
<dbReference type="Pfam" id="PF00701">
    <property type="entry name" value="DHDPS"/>
    <property type="match status" value="1"/>
</dbReference>
<dbReference type="RefSeq" id="WP_143527834.1">
    <property type="nucleotide sequence ID" value="NZ_AP019791.1"/>
</dbReference>
<dbReference type="Proteomes" id="UP000318065">
    <property type="component" value="Chromosome"/>
</dbReference>
<evidence type="ECO:0000256" key="1">
    <source>
        <dbReference type="ARBA" id="ARBA00023239"/>
    </source>
</evidence>
<gene>
    <name evidence="5" type="ORF">RxyAA322_16440</name>
</gene>
<keyword evidence="6" id="KW-1185">Reference proteome</keyword>
<dbReference type="SMART" id="SM01130">
    <property type="entry name" value="DHDPS"/>
    <property type="match status" value="1"/>
</dbReference>
<reference evidence="5" key="1">
    <citation type="journal article" date="2019" name="Microbiol. Resour. Announc.">
        <title>Complete Genome Sequence of Rubrobacter xylanophilus Strain AA3-22, Isolated from Arima Onsen in Japan.</title>
        <authorList>
            <person name="Tomariguchi N."/>
            <person name="Miyazaki K."/>
        </authorList>
    </citation>
    <scope>NUCLEOTIDE SEQUENCE [LARGE SCALE GENOMIC DNA]</scope>
    <source>
        <strain evidence="5">AA3-22</strain>
    </source>
</reference>
<sequence>MSEDHGGIRGIYVASVTPFREDASLTLDVRAYVEHVVWLSESGVRGIVAFGTNGEGPSVSLREKMEVLEELFARGLPVDVVPTVAQGNLPETLEILRFLEEYPARAIMVLPPYYFKPVSPEGLASFYERVMGATRHPVILYHVPKYAVPVPPELVERLPVWGVKDSGGEPGYAEAVLASGKGVLAGTEDDLWRRITGGSSGVVSALANFVPELIVETYEAARSGDEHRGRALSERLKEVRAMTKEHDSRAALKRLAEARHGVPLGTVRPPLVPAPDGYDPDRVLRAVMKTWGKED</sequence>
<dbReference type="PRINTS" id="PR00146">
    <property type="entry name" value="DHPICSNTHASE"/>
</dbReference>
<name>A0A510HII0_9ACTN</name>
<proteinExistence type="inferred from homology"/>
<evidence type="ECO:0000256" key="3">
    <source>
        <dbReference type="PIRSR" id="PIRSR001365-1"/>
    </source>
</evidence>
<dbReference type="SUPFAM" id="SSF51569">
    <property type="entry name" value="Aldolase"/>
    <property type="match status" value="1"/>
</dbReference>
<feature type="active site" description="Schiff-base intermediate with substrate" evidence="3">
    <location>
        <position position="164"/>
    </location>
</feature>
<feature type="active site" description="Proton donor/acceptor" evidence="3">
    <location>
        <position position="141"/>
    </location>
</feature>
<dbReference type="Gene3D" id="3.20.20.70">
    <property type="entry name" value="Aldolase class I"/>
    <property type="match status" value="1"/>
</dbReference>
<dbReference type="CDD" id="cd00408">
    <property type="entry name" value="DHDPS-like"/>
    <property type="match status" value="1"/>
</dbReference>
<accession>A0A510HII0</accession>
<dbReference type="InterPro" id="IPR013785">
    <property type="entry name" value="Aldolase_TIM"/>
</dbReference>
<dbReference type="InterPro" id="IPR002220">
    <property type="entry name" value="DapA-like"/>
</dbReference>
<evidence type="ECO:0000313" key="5">
    <source>
        <dbReference type="EMBL" id="BBL79790.1"/>
    </source>
</evidence>
<dbReference type="PANTHER" id="PTHR12128">
    <property type="entry name" value="DIHYDRODIPICOLINATE SYNTHASE"/>
    <property type="match status" value="1"/>
</dbReference>
<feature type="binding site" evidence="4">
    <location>
        <position position="203"/>
    </location>
    <ligand>
        <name>pyruvate</name>
        <dbReference type="ChEBI" id="CHEBI:15361"/>
    </ligand>
</feature>
<evidence type="ECO:0000256" key="4">
    <source>
        <dbReference type="PIRSR" id="PIRSR001365-2"/>
    </source>
</evidence>
<protein>
    <submittedName>
        <fullName evidence="5">Dihydrodipicolinate synthase family protein</fullName>
    </submittedName>
</protein>